<dbReference type="InterPro" id="IPR004381">
    <property type="entry name" value="Glycerate_kinase"/>
</dbReference>
<evidence type="ECO:0000256" key="3">
    <source>
        <dbReference type="ARBA" id="ARBA00022777"/>
    </source>
</evidence>
<proteinExistence type="inferred from homology"/>
<dbReference type="InterPro" id="IPR018193">
    <property type="entry name" value="Glyc_kinase_flavodox-like_fold"/>
</dbReference>
<dbReference type="EMBL" id="APND01000002">
    <property type="protein sequence ID" value="MES1929392.1"/>
    <property type="molecule type" value="Genomic_DNA"/>
</dbReference>
<evidence type="ECO:0000313" key="6">
    <source>
        <dbReference type="Proteomes" id="UP001460888"/>
    </source>
</evidence>
<dbReference type="PIRSF" id="PIRSF006078">
    <property type="entry name" value="GlxK"/>
    <property type="match status" value="1"/>
</dbReference>
<keyword evidence="3 4" id="KW-0418">Kinase</keyword>
<gene>
    <name evidence="5" type="ORF">SADO_09047</name>
</gene>
<evidence type="ECO:0000256" key="2">
    <source>
        <dbReference type="ARBA" id="ARBA00022679"/>
    </source>
</evidence>
<dbReference type="PANTHER" id="PTHR21599:SF0">
    <property type="entry name" value="GLYCERATE KINASE"/>
    <property type="match status" value="1"/>
</dbReference>
<name>A0ABV2B0G1_9GAMM</name>
<organism evidence="5 6">
    <name type="scientific">Salinisphaera dokdonensis CL-ES53</name>
    <dbReference type="NCBI Taxonomy" id="1304272"/>
    <lineage>
        <taxon>Bacteria</taxon>
        <taxon>Pseudomonadati</taxon>
        <taxon>Pseudomonadota</taxon>
        <taxon>Gammaproteobacteria</taxon>
        <taxon>Salinisphaerales</taxon>
        <taxon>Salinisphaeraceae</taxon>
        <taxon>Salinisphaera</taxon>
    </lineage>
</organism>
<protein>
    <submittedName>
        <fullName evidence="5">Glycerate kinase</fullName>
    </submittedName>
</protein>
<dbReference type="Proteomes" id="UP001460888">
    <property type="component" value="Unassembled WGS sequence"/>
</dbReference>
<reference evidence="5 6" key="1">
    <citation type="submission" date="2013-03" db="EMBL/GenBank/DDBJ databases">
        <title>Salinisphaera dokdonensis CL-ES53 Genome Sequencing.</title>
        <authorList>
            <person name="Li C."/>
            <person name="Lai Q."/>
            <person name="Shao Z."/>
        </authorList>
    </citation>
    <scope>NUCLEOTIDE SEQUENCE [LARGE SCALE GENOMIC DNA]</scope>
    <source>
        <strain evidence="5 6">CL-ES53</strain>
    </source>
</reference>
<dbReference type="Pfam" id="PF02595">
    <property type="entry name" value="Gly_kinase"/>
    <property type="match status" value="1"/>
</dbReference>
<evidence type="ECO:0000313" key="5">
    <source>
        <dbReference type="EMBL" id="MES1929392.1"/>
    </source>
</evidence>
<dbReference type="PANTHER" id="PTHR21599">
    <property type="entry name" value="GLYCERATE KINASE"/>
    <property type="match status" value="1"/>
</dbReference>
<keyword evidence="6" id="KW-1185">Reference proteome</keyword>
<sequence length="381" mass="38643">MMRAPRIVLAPDSYKGSASALEIAHALGEGLQIVLPEARLTLSPMADGGEGTLDCIAASAPGRWEQVTIDAIHGVPIDARWYRTEDGRAIIESAEVLGLPLIEASTDAPPLQGRGSAALGALVSAVLDTGVHQLCIGLGGSACNDAGLGLLLALGAVGKDANNAPVAPTMEGLLALNTLDLSGLDPRLSKTTIQVLCDVDNPLLGERGASRVYGPQKGLTDADIDAVESAFQRMAELGNAQESARANGSGAAGGLGFALALIGGQLLPGANTLMDMTGLRDALSSADLVITGEGRSDEQTLSGKLPLAIAGAAHPTPTALLSGDIAPTAAADLQSHFAGCFTLVERAGSVDAALAEPLHWVREAATHIGESIDTLIAAGQR</sequence>
<comment type="similarity">
    <text evidence="1 4">Belongs to the glycerate kinase type-1 family.</text>
</comment>
<dbReference type="GO" id="GO:0016301">
    <property type="term" value="F:kinase activity"/>
    <property type="evidence" value="ECO:0007669"/>
    <property type="project" value="UniProtKB-KW"/>
</dbReference>
<dbReference type="RefSeq" id="WP_353110881.1">
    <property type="nucleotide sequence ID" value="NZ_APND01000002.1"/>
</dbReference>
<comment type="caution">
    <text evidence="5">The sequence shown here is derived from an EMBL/GenBank/DDBJ whole genome shotgun (WGS) entry which is preliminary data.</text>
</comment>
<keyword evidence="2 4" id="KW-0808">Transferase</keyword>
<dbReference type="NCBIfam" id="TIGR00045">
    <property type="entry name" value="glycerate kinase"/>
    <property type="match status" value="1"/>
</dbReference>
<accession>A0ABV2B0G1</accession>
<dbReference type="SUPFAM" id="SSF110738">
    <property type="entry name" value="Glycerate kinase I"/>
    <property type="match status" value="1"/>
</dbReference>
<dbReference type="InterPro" id="IPR018197">
    <property type="entry name" value="Glycerate_kinase_RE-like"/>
</dbReference>
<dbReference type="Gene3D" id="3.90.1510.10">
    <property type="entry name" value="Glycerate kinase, domain 2"/>
    <property type="match status" value="1"/>
</dbReference>
<evidence type="ECO:0000256" key="4">
    <source>
        <dbReference type="PIRNR" id="PIRNR006078"/>
    </source>
</evidence>
<dbReference type="Gene3D" id="3.40.50.10350">
    <property type="entry name" value="Glycerate kinase, domain 1"/>
    <property type="match status" value="1"/>
</dbReference>
<dbReference type="InterPro" id="IPR036129">
    <property type="entry name" value="Glycerate_kinase_sf"/>
</dbReference>
<evidence type="ECO:0000256" key="1">
    <source>
        <dbReference type="ARBA" id="ARBA00006284"/>
    </source>
</evidence>